<evidence type="ECO:0000256" key="4">
    <source>
        <dbReference type="ARBA" id="ARBA00022643"/>
    </source>
</evidence>
<organism evidence="8 9">
    <name type="scientific">Psychroflexus maritimus</name>
    <dbReference type="NCBI Taxonomy" id="2714865"/>
    <lineage>
        <taxon>Bacteria</taxon>
        <taxon>Pseudomonadati</taxon>
        <taxon>Bacteroidota</taxon>
        <taxon>Flavobacteriia</taxon>
        <taxon>Flavobacteriales</taxon>
        <taxon>Flavobacteriaceae</taxon>
        <taxon>Psychroflexus</taxon>
    </lineage>
</organism>
<accession>A0A967ADI9</accession>
<dbReference type="RefSeq" id="WP_166399879.1">
    <property type="nucleotide sequence ID" value="NZ_JAANAS010000039.1"/>
</dbReference>
<dbReference type="InterPro" id="IPR033878">
    <property type="entry name" value="NfsB-like"/>
</dbReference>
<gene>
    <name evidence="8" type="ORF">G7034_05055</name>
</gene>
<evidence type="ECO:0000313" key="8">
    <source>
        <dbReference type="EMBL" id="NGZ89618.1"/>
    </source>
</evidence>
<comment type="cofactor">
    <cofactor evidence="1">
        <name>FMN</name>
        <dbReference type="ChEBI" id="CHEBI:58210"/>
    </cofactor>
</comment>
<dbReference type="InterPro" id="IPR000415">
    <property type="entry name" value="Nitroreductase-like"/>
</dbReference>
<evidence type="ECO:0000256" key="3">
    <source>
        <dbReference type="ARBA" id="ARBA00022630"/>
    </source>
</evidence>
<evidence type="ECO:0000313" key="9">
    <source>
        <dbReference type="Proteomes" id="UP000643701"/>
    </source>
</evidence>
<evidence type="ECO:0000256" key="2">
    <source>
        <dbReference type="ARBA" id="ARBA00007118"/>
    </source>
</evidence>
<dbReference type="CDD" id="cd02149">
    <property type="entry name" value="NfsB-like"/>
    <property type="match status" value="1"/>
</dbReference>
<protein>
    <submittedName>
        <fullName evidence="8">NAD(P)H-dependent oxidoreductase</fullName>
    </submittedName>
</protein>
<dbReference type="AlphaFoldDB" id="A0A967ADI9"/>
<comment type="similarity">
    <text evidence="2">Belongs to the nitroreductase family.</text>
</comment>
<dbReference type="Gene3D" id="3.40.109.10">
    <property type="entry name" value="NADH Oxidase"/>
    <property type="match status" value="1"/>
</dbReference>
<dbReference type="Pfam" id="PF00881">
    <property type="entry name" value="Nitroreductase"/>
    <property type="match status" value="1"/>
</dbReference>
<proteinExistence type="inferred from homology"/>
<dbReference type="EMBL" id="JAANAS010000039">
    <property type="protein sequence ID" value="NGZ89618.1"/>
    <property type="molecule type" value="Genomic_DNA"/>
</dbReference>
<keyword evidence="6" id="KW-0560">Oxidoreductase</keyword>
<keyword evidence="4" id="KW-0288">FMN</keyword>
<keyword evidence="3" id="KW-0285">Flavoprotein</keyword>
<name>A0A967ADI9_9FLAO</name>
<dbReference type="SUPFAM" id="SSF55469">
    <property type="entry name" value="FMN-dependent nitroreductase-like"/>
    <property type="match status" value="1"/>
</dbReference>
<dbReference type="GO" id="GO:0016491">
    <property type="term" value="F:oxidoreductase activity"/>
    <property type="evidence" value="ECO:0007669"/>
    <property type="project" value="UniProtKB-KW"/>
</dbReference>
<sequence>METLKALEWRYATKKFDATKKVEDKKIKRITEAFNLTPTSYGLQPIKLIVVRNQVIKQRLLPHSYNQNQVVDASHLLVFCIEDIIDKNFVLNNFDLIKSVRNTPEDILAPFRNFLVDHFSKLSQGEIKKWATNQAYLAMGNVLTICALEEIDACPMEGFVPEKYSEILQLEKHNLTPVLVLPLGYRAHNDEFSSMKKVRRPLEETIIEID</sequence>
<dbReference type="PANTHER" id="PTHR43673">
    <property type="entry name" value="NAD(P)H NITROREDUCTASE YDGI-RELATED"/>
    <property type="match status" value="1"/>
</dbReference>
<dbReference type="InterPro" id="IPR029479">
    <property type="entry name" value="Nitroreductase"/>
</dbReference>
<feature type="domain" description="Nitroreductase" evidence="7">
    <location>
        <begin position="8"/>
        <end position="185"/>
    </location>
</feature>
<evidence type="ECO:0000256" key="5">
    <source>
        <dbReference type="ARBA" id="ARBA00022857"/>
    </source>
</evidence>
<reference evidence="8" key="1">
    <citation type="submission" date="2020-03" db="EMBL/GenBank/DDBJ databases">
        <title>Psychroflexus Maritimus sp. nov., isolate from marine sediment.</title>
        <authorList>
            <person name="Zhong Y.-L."/>
        </authorList>
    </citation>
    <scope>NUCLEOTIDE SEQUENCE</scope>
    <source>
        <strain evidence="8">C1</strain>
    </source>
</reference>
<evidence type="ECO:0000259" key="7">
    <source>
        <dbReference type="Pfam" id="PF00881"/>
    </source>
</evidence>
<dbReference type="PANTHER" id="PTHR43673:SF2">
    <property type="entry name" value="NITROREDUCTASE"/>
    <property type="match status" value="1"/>
</dbReference>
<keyword evidence="9" id="KW-1185">Reference proteome</keyword>
<evidence type="ECO:0000256" key="6">
    <source>
        <dbReference type="ARBA" id="ARBA00023002"/>
    </source>
</evidence>
<evidence type="ECO:0000256" key="1">
    <source>
        <dbReference type="ARBA" id="ARBA00001917"/>
    </source>
</evidence>
<comment type="caution">
    <text evidence="8">The sequence shown here is derived from an EMBL/GenBank/DDBJ whole genome shotgun (WGS) entry which is preliminary data.</text>
</comment>
<keyword evidence="5" id="KW-0521">NADP</keyword>
<dbReference type="Proteomes" id="UP000643701">
    <property type="component" value="Unassembled WGS sequence"/>
</dbReference>